<comment type="caution">
    <text evidence="3">The sequence shown here is derived from an EMBL/GenBank/DDBJ whole genome shotgun (WGS) entry which is preliminary data.</text>
</comment>
<dbReference type="GO" id="GO:0006526">
    <property type="term" value="P:L-arginine biosynthetic process"/>
    <property type="evidence" value="ECO:0007669"/>
    <property type="project" value="UniProtKB-KW"/>
</dbReference>
<dbReference type="GO" id="GO:0051287">
    <property type="term" value="F:NAD binding"/>
    <property type="evidence" value="ECO:0007669"/>
    <property type="project" value="InterPro"/>
</dbReference>
<dbReference type="SMART" id="SM00859">
    <property type="entry name" value="Semialdhyde_dh"/>
    <property type="match status" value="1"/>
</dbReference>
<dbReference type="InterPro" id="IPR036291">
    <property type="entry name" value="NAD(P)-bd_dom_sf"/>
</dbReference>
<dbReference type="CDD" id="cd17895">
    <property type="entry name" value="AGPR_1_N"/>
    <property type="match status" value="1"/>
</dbReference>
<protein>
    <recommendedName>
        <fullName evidence="2">Semialdehyde dehydrogenase NAD-binding domain-containing protein</fullName>
    </recommendedName>
</protein>
<dbReference type="GO" id="GO:0016620">
    <property type="term" value="F:oxidoreductase activity, acting on the aldehyde or oxo group of donors, NAD or NADP as acceptor"/>
    <property type="evidence" value="ECO:0007669"/>
    <property type="project" value="InterPro"/>
</dbReference>
<dbReference type="PANTHER" id="PTHR32338:SF10">
    <property type="entry name" value="N-ACETYL-GAMMA-GLUTAMYL-PHOSPHATE REDUCTASE, CHLOROPLASTIC-RELATED"/>
    <property type="match status" value="1"/>
</dbReference>
<evidence type="ECO:0000256" key="1">
    <source>
        <dbReference type="ARBA" id="ARBA00022571"/>
    </source>
</evidence>
<dbReference type="EMBL" id="LAZR01067887">
    <property type="protein sequence ID" value="KKK50696.1"/>
    <property type="molecule type" value="Genomic_DNA"/>
</dbReference>
<feature type="non-terminal residue" evidence="3">
    <location>
        <position position="180"/>
    </location>
</feature>
<feature type="domain" description="Semialdehyde dehydrogenase NAD-binding" evidence="2">
    <location>
        <begin position="9"/>
        <end position="147"/>
    </location>
</feature>
<organism evidence="3">
    <name type="scientific">marine sediment metagenome</name>
    <dbReference type="NCBI Taxonomy" id="412755"/>
    <lineage>
        <taxon>unclassified sequences</taxon>
        <taxon>metagenomes</taxon>
        <taxon>ecological metagenomes</taxon>
    </lineage>
</organism>
<proteinExistence type="predicted"/>
<gene>
    <name evidence="3" type="ORF">LCGC14_3122450</name>
</gene>
<dbReference type="InterPro" id="IPR050085">
    <property type="entry name" value="AGPR"/>
</dbReference>
<dbReference type="PANTHER" id="PTHR32338">
    <property type="entry name" value="N-ACETYL-GAMMA-GLUTAMYL-PHOSPHATE REDUCTASE, CHLOROPLASTIC-RELATED-RELATED"/>
    <property type="match status" value="1"/>
</dbReference>
<evidence type="ECO:0000259" key="2">
    <source>
        <dbReference type="SMART" id="SM00859"/>
    </source>
</evidence>
<keyword evidence="1" id="KW-0028">Amino-acid biosynthesis</keyword>
<keyword evidence="1" id="KW-0055">Arginine biosynthesis</keyword>
<dbReference type="Pfam" id="PF01118">
    <property type="entry name" value="Semialdhyde_dh"/>
    <property type="match status" value="1"/>
</dbReference>
<reference evidence="3" key="1">
    <citation type="journal article" date="2015" name="Nature">
        <title>Complex archaea that bridge the gap between prokaryotes and eukaryotes.</title>
        <authorList>
            <person name="Spang A."/>
            <person name="Saw J.H."/>
            <person name="Jorgensen S.L."/>
            <person name="Zaremba-Niedzwiedzka K."/>
            <person name="Martijn J."/>
            <person name="Lind A.E."/>
            <person name="van Eijk R."/>
            <person name="Schleper C."/>
            <person name="Guy L."/>
            <person name="Ettema T.J."/>
        </authorList>
    </citation>
    <scope>NUCLEOTIDE SEQUENCE</scope>
</reference>
<name>A0A0F8YRP9_9ZZZZ</name>
<dbReference type="SUPFAM" id="SSF51735">
    <property type="entry name" value="NAD(P)-binding Rossmann-fold domains"/>
    <property type="match status" value="1"/>
</dbReference>
<dbReference type="AlphaFoldDB" id="A0A0F8YRP9"/>
<dbReference type="InterPro" id="IPR000534">
    <property type="entry name" value="Semialdehyde_DH_NAD-bd"/>
</dbReference>
<accession>A0A0F8YRP9</accession>
<dbReference type="Gene3D" id="3.40.50.720">
    <property type="entry name" value="NAD(P)-binding Rossmann-like Domain"/>
    <property type="match status" value="1"/>
</dbReference>
<evidence type="ECO:0000313" key="3">
    <source>
        <dbReference type="EMBL" id="KKK50696.1"/>
    </source>
</evidence>
<sequence>MTESTKNVRVALIGGSGYAGFEAIRRLHRHPRAELVGIYGPAEEVGPITDFYPLLSKTVEMDQELYDPGRIAGRADVALLCVPHKVAMSYVPDLLAAGVRVIDWSADYRIKDAAVYEKWYCPHTDADRLAEAVYGLPEYFAEQIDGLTISSTTSVYDFVAQNDQIQTSMLTFLQGARGVE</sequence>